<reference evidence="2 3" key="1">
    <citation type="submission" date="2016-10" db="EMBL/GenBank/DDBJ databases">
        <authorList>
            <person name="de Groot N.N."/>
        </authorList>
    </citation>
    <scope>NUCLEOTIDE SEQUENCE [LARGE SCALE GENOMIC DNA]</scope>
    <source>
        <strain evidence="2 3">DSM 5885</strain>
    </source>
</reference>
<organism evidence="2 3">
    <name type="scientific">Propionivibrio dicarboxylicus</name>
    <dbReference type="NCBI Taxonomy" id="83767"/>
    <lineage>
        <taxon>Bacteria</taxon>
        <taxon>Pseudomonadati</taxon>
        <taxon>Pseudomonadota</taxon>
        <taxon>Betaproteobacteria</taxon>
        <taxon>Rhodocyclales</taxon>
        <taxon>Rhodocyclaceae</taxon>
        <taxon>Propionivibrio</taxon>
    </lineage>
</organism>
<keyword evidence="3" id="KW-1185">Reference proteome</keyword>
<dbReference type="STRING" id="83767.SAMN05660652_02540"/>
<dbReference type="Proteomes" id="UP000198607">
    <property type="component" value="Unassembled WGS sequence"/>
</dbReference>
<gene>
    <name evidence="2" type="ORF">SAMN05660652_02540</name>
</gene>
<evidence type="ECO:0000256" key="1">
    <source>
        <dbReference type="SAM" id="Phobius"/>
    </source>
</evidence>
<keyword evidence="1" id="KW-0812">Transmembrane</keyword>
<accession>A0A1G8GCG7</accession>
<protein>
    <submittedName>
        <fullName evidence="2">Uncharacterized protein</fullName>
    </submittedName>
</protein>
<dbReference type="EMBL" id="FNCY01000010">
    <property type="protein sequence ID" value="SDH92059.1"/>
    <property type="molecule type" value="Genomic_DNA"/>
</dbReference>
<dbReference type="RefSeq" id="WP_091938227.1">
    <property type="nucleotide sequence ID" value="NZ_FNCY01000010.1"/>
</dbReference>
<evidence type="ECO:0000313" key="2">
    <source>
        <dbReference type="EMBL" id="SDH92059.1"/>
    </source>
</evidence>
<proteinExistence type="predicted"/>
<dbReference type="AlphaFoldDB" id="A0A1G8GCG7"/>
<keyword evidence="1" id="KW-1133">Transmembrane helix</keyword>
<name>A0A1G8GCG7_9RHOO</name>
<sequence>MRLSTIRFGSATAPAAYAIVRSSLVASERGVAALWRQRRRIAAVLALCAGMGLSTQIAAVLDSLTSGLLLSGNWLGGVDPVSVDFLVGALQAHVA</sequence>
<keyword evidence="1" id="KW-0472">Membrane</keyword>
<feature type="transmembrane region" description="Helical" evidence="1">
    <location>
        <begin position="41"/>
        <end position="61"/>
    </location>
</feature>
<evidence type="ECO:0000313" key="3">
    <source>
        <dbReference type="Proteomes" id="UP000198607"/>
    </source>
</evidence>